<keyword evidence="2" id="KW-0812">Transmembrane</keyword>
<evidence type="ECO:0000256" key="2">
    <source>
        <dbReference type="SAM" id="Phobius"/>
    </source>
</evidence>
<name>A0ABP3KLC5_9SPHN</name>
<feature type="transmembrane region" description="Helical" evidence="2">
    <location>
        <begin position="156"/>
        <end position="173"/>
    </location>
</feature>
<keyword evidence="2" id="KW-0472">Membrane</keyword>
<feature type="compositionally biased region" description="Gly residues" evidence="1">
    <location>
        <begin position="114"/>
        <end position="125"/>
    </location>
</feature>
<proteinExistence type="predicted"/>
<feature type="region of interest" description="Disordered" evidence="1">
    <location>
        <begin position="47"/>
        <end position="155"/>
    </location>
</feature>
<evidence type="ECO:0000313" key="3">
    <source>
        <dbReference type="EMBL" id="GAA0482136.1"/>
    </source>
</evidence>
<organism evidence="3 4">
    <name type="scientific">Parasphingorhabdus litoris</name>
    <dbReference type="NCBI Taxonomy" id="394733"/>
    <lineage>
        <taxon>Bacteria</taxon>
        <taxon>Pseudomonadati</taxon>
        <taxon>Pseudomonadota</taxon>
        <taxon>Alphaproteobacteria</taxon>
        <taxon>Sphingomonadales</taxon>
        <taxon>Sphingomonadaceae</taxon>
        <taxon>Parasphingorhabdus</taxon>
    </lineage>
</organism>
<comment type="caution">
    <text evidence="3">The sequence shown here is derived from an EMBL/GenBank/DDBJ whole genome shotgun (WGS) entry which is preliminary data.</text>
</comment>
<protein>
    <recommendedName>
        <fullName evidence="5">PEP-CTERM sorting domain-containing protein</fullName>
    </recommendedName>
</protein>
<evidence type="ECO:0008006" key="5">
    <source>
        <dbReference type="Google" id="ProtNLM"/>
    </source>
</evidence>
<keyword evidence="4" id="KW-1185">Reference proteome</keyword>
<dbReference type="Proteomes" id="UP001500713">
    <property type="component" value="Unassembled WGS sequence"/>
</dbReference>
<dbReference type="EMBL" id="BAAAEM010000003">
    <property type="protein sequence ID" value="GAA0482136.1"/>
    <property type="molecule type" value="Genomic_DNA"/>
</dbReference>
<dbReference type="InterPro" id="IPR013424">
    <property type="entry name" value="Ice-binding_C"/>
</dbReference>
<reference evidence="4" key="1">
    <citation type="journal article" date="2019" name="Int. J. Syst. Evol. Microbiol.">
        <title>The Global Catalogue of Microorganisms (GCM) 10K type strain sequencing project: providing services to taxonomists for standard genome sequencing and annotation.</title>
        <authorList>
            <consortium name="The Broad Institute Genomics Platform"/>
            <consortium name="The Broad Institute Genome Sequencing Center for Infectious Disease"/>
            <person name="Wu L."/>
            <person name="Ma J."/>
        </authorList>
    </citation>
    <scope>NUCLEOTIDE SEQUENCE [LARGE SCALE GENOMIC DNA]</scope>
    <source>
        <strain evidence="4">JCM 14162</strain>
    </source>
</reference>
<dbReference type="NCBIfam" id="NF035944">
    <property type="entry name" value="PEPxxWA-CTERM"/>
    <property type="match status" value="1"/>
</dbReference>
<keyword evidence="2" id="KW-1133">Transmembrane helix</keyword>
<evidence type="ECO:0000256" key="1">
    <source>
        <dbReference type="SAM" id="MobiDB-lite"/>
    </source>
</evidence>
<feature type="compositionally biased region" description="Pro residues" evidence="1">
    <location>
        <begin position="134"/>
        <end position="155"/>
    </location>
</feature>
<gene>
    <name evidence="3" type="ORF">GCM10009096_25570</name>
</gene>
<dbReference type="NCBIfam" id="TIGR02595">
    <property type="entry name" value="PEP_CTERM"/>
    <property type="match status" value="1"/>
</dbReference>
<evidence type="ECO:0000313" key="4">
    <source>
        <dbReference type="Proteomes" id="UP001500713"/>
    </source>
</evidence>
<sequence length="183" mass="19186">MWVPESDTPLVFTAVTEELPVTYLSIGGADDLLNRLINSRNTDPERRLRSRFIPSDPRDLVPQTGGGNSPAAAVPEFADLPTELAEAQTVPGSILNPGPSINGPASRNSPRTPGGIGGGSGGGNPGTVNDPDPVVDPPAPEPPVNDPPIMSPVPEPMTWAMFISGFAMIGAVLRRRRRKVVPA</sequence>
<accession>A0ABP3KLC5</accession>